<feature type="signal peptide" evidence="1">
    <location>
        <begin position="1"/>
        <end position="20"/>
    </location>
</feature>
<dbReference type="EMBL" id="RCZH01000018">
    <property type="protein sequence ID" value="TPG34814.1"/>
    <property type="molecule type" value="Genomic_DNA"/>
</dbReference>
<reference evidence="2 3" key="1">
    <citation type="journal article" date="2019" name="Environ. Microbiol.">
        <title>Species interactions and distinct microbial communities in high Arctic permafrost affected cryosols are associated with the CH4 and CO2 gas fluxes.</title>
        <authorList>
            <person name="Altshuler I."/>
            <person name="Hamel J."/>
            <person name="Turney S."/>
            <person name="Magnuson E."/>
            <person name="Levesque R."/>
            <person name="Greer C."/>
            <person name="Whyte L.G."/>
        </authorList>
    </citation>
    <scope>NUCLEOTIDE SEQUENCE [LARGE SCALE GENOMIC DNA]</scope>
    <source>
        <strain evidence="2 3">42</strain>
    </source>
</reference>
<dbReference type="AlphaFoldDB" id="A0A502EBV1"/>
<keyword evidence="1" id="KW-0732">Signal</keyword>
<dbReference type="OrthoDB" id="1118734at2"/>
<dbReference type="Proteomes" id="UP000319700">
    <property type="component" value="Unassembled WGS sequence"/>
</dbReference>
<name>A0A502EBV1_9FLAO</name>
<dbReference type="InterPro" id="IPR019619">
    <property type="entry name" value="DUF2490"/>
</dbReference>
<evidence type="ECO:0000256" key="1">
    <source>
        <dbReference type="SAM" id="SignalP"/>
    </source>
</evidence>
<accession>A0A502EBV1</accession>
<gene>
    <name evidence="2" type="ORF">EAH81_22315</name>
</gene>
<evidence type="ECO:0000313" key="2">
    <source>
        <dbReference type="EMBL" id="TPG34814.1"/>
    </source>
</evidence>
<protein>
    <submittedName>
        <fullName evidence="2">DUF2490 domain-containing protein</fullName>
    </submittedName>
</protein>
<comment type="caution">
    <text evidence="2">The sequence shown here is derived from an EMBL/GenBank/DDBJ whole genome shotgun (WGS) entry which is preliminary data.</text>
</comment>
<keyword evidence="3" id="KW-1185">Reference proteome</keyword>
<organism evidence="2 3">
    <name type="scientific">Flavobacterium pectinovorum</name>
    <dbReference type="NCBI Taxonomy" id="29533"/>
    <lineage>
        <taxon>Bacteria</taxon>
        <taxon>Pseudomonadati</taxon>
        <taxon>Bacteroidota</taxon>
        <taxon>Flavobacteriia</taxon>
        <taxon>Flavobacteriales</taxon>
        <taxon>Flavobacteriaceae</taxon>
        <taxon>Flavobacterium</taxon>
    </lineage>
</organism>
<proteinExistence type="predicted"/>
<dbReference type="RefSeq" id="WP_140511147.1">
    <property type="nucleotide sequence ID" value="NZ_RCZH01000018.1"/>
</dbReference>
<dbReference type="Pfam" id="PF10677">
    <property type="entry name" value="DUF2490"/>
    <property type="match status" value="1"/>
</dbReference>
<feature type="chain" id="PRO_5021476451" evidence="1">
    <location>
        <begin position="21"/>
        <end position="256"/>
    </location>
</feature>
<sequence>MKRIRIHVFLLLAGTLKLYAQTDELNQFWNEYAFTKDLSQKWALELNIGLTTSSVSHDNNIFYNLTQVYGRGWAHYRPDDRWKISFFYAYFFNKNVPELNQKEAPEIRMAVQGMYRLLKEGKCKVNLRARFEDRHLQNEDGYFEAVMRFRFQVRAVYSFTKNDVDKNAFYAFVSDELFFKTKSQVSGPDLFDRNRATIGLGYFLTDDIQIEVSYANEIMPREPINQLVNAFQINIVFNDFLPNLIKSITPKKPIIE</sequence>
<evidence type="ECO:0000313" key="3">
    <source>
        <dbReference type="Proteomes" id="UP000319700"/>
    </source>
</evidence>